<organism evidence="1 2">
    <name type="scientific">Aspergillus wentii DTO 134E9</name>
    <dbReference type="NCBI Taxonomy" id="1073089"/>
    <lineage>
        <taxon>Eukaryota</taxon>
        <taxon>Fungi</taxon>
        <taxon>Dikarya</taxon>
        <taxon>Ascomycota</taxon>
        <taxon>Pezizomycotina</taxon>
        <taxon>Eurotiomycetes</taxon>
        <taxon>Eurotiomycetidae</taxon>
        <taxon>Eurotiales</taxon>
        <taxon>Aspergillaceae</taxon>
        <taxon>Aspergillus</taxon>
        <taxon>Aspergillus subgen. Cremei</taxon>
    </lineage>
</organism>
<dbReference type="AlphaFoldDB" id="A0A1L9RJP8"/>
<proteinExistence type="predicted"/>
<sequence>MSIAICQSINLTQIDLKVKDDILSTHHDKVGGRIRMTRSIICAMNLISSQLTRQLAMAFHNLIRIECQLRLRYFALVKNCVRDLSQTIPILPAAIGNTEPKKRDKAMSWNNRFAFSSFVYIGRFWFWNRFLCGVSKKQDQMKSGVGGTVARQIPKR</sequence>
<accession>A0A1L9RJP8</accession>
<reference evidence="2" key="1">
    <citation type="journal article" date="2017" name="Genome Biol.">
        <title>Comparative genomics reveals high biological diversity and specific adaptations in the industrially and medically important fungal genus Aspergillus.</title>
        <authorList>
            <person name="de Vries R.P."/>
            <person name="Riley R."/>
            <person name="Wiebenga A."/>
            <person name="Aguilar-Osorio G."/>
            <person name="Amillis S."/>
            <person name="Uchima C.A."/>
            <person name="Anderluh G."/>
            <person name="Asadollahi M."/>
            <person name="Askin M."/>
            <person name="Barry K."/>
            <person name="Battaglia E."/>
            <person name="Bayram O."/>
            <person name="Benocci T."/>
            <person name="Braus-Stromeyer S.A."/>
            <person name="Caldana C."/>
            <person name="Canovas D."/>
            <person name="Cerqueira G.C."/>
            <person name="Chen F."/>
            <person name="Chen W."/>
            <person name="Choi C."/>
            <person name="Clum A."/>
            <person name="Dos Santos R.A."/>
            <person name="Damasio A.R."/>
            <person name="Diallinas G."/>
            <person name="Emri T."/>
            <person name="Fekete E."/>
            <person name="Flipphi M."/>
            <person name="Freyberg S."/>
            <person name="Gallo A."/>
            <person name="Gournas C."/>
            <person name="Habgood R."/>
            <person name="Hainaut M."/>
            <person name="Harispe M.L."/>
            <person name="Henrissat B."/>
            <person name="Hilden K.S."/>
            <person name="Hope R."/>
            <person name="Hossain A."/>
            <person name="Karabika E."/>
            <person name="Karaffa L."/>
            <person name="Karanyi Z."/>
            <person name="Krasevec N."/>
            <person name="Kuo A."/>
            <person name="Kusch H."/>
            <person name="LaButti K."/>
            <person name="Lagendijk E.L."/>
            <person name="Lapidus A."/>
            <person name="Levasseur A."/>
            <person name="Lindquist E."/>
            <person name="Lipzen A."/>
            <person name="Logrieco A.F."/>
            <person name="MacCabe A."/>
            <person name="Maekelae M.R."/>
            <person name="Malavazi I."/>
            <person name="Melin P."/>
            <person name="Meyer V."/>
            <person name="Mielnichuk N."/>
            <person name="Miskei M."/>
            <person name="Molnar A.P."/>
            <person name="Mule G."/>
            <person name="Ngan C.Y."/>
            <person name="Orejas M."/>
            <person name="Orosz E."/>
            <person name="Ouedraogo J.P."/>
            <person name="Overkamp K.M."/>
            <person name="Park H.-S."/>
            <person name="Perrone G."/>
            <person name="Piumi F."/>
            <person name="Punt P.J."/>
            <person name="Ram A.F."/>
            <person name="Ramon A."/>
            <person name="Rauscher S."/>
            <person name="Record E."/>
            <person name="Riano-Pachon D.M."/>
            <person name="Robert V."/>
            <person name="Roehrig J."/>
            <person name="Ruller R."/>
            <person name="Salamov A."/>
            <person name="Salih N.S."/>
            <person name="Samson R.A."/>
            <person name="Sandor E."/>
            <person name="Sanguinetti M."/>
            <person name="Schuetze T."/>
            <person name="Sepcic K."/>
            <person name="Shelest E."/>
            <person name="Sherlock G."/>
            <person name="Sophianopoulou V."/>
            <person name="Squina F.M."/>
            <person name="Sun H."/>
            <person name="Susca A."/>
            <person name="Todd R.B."/>
            <person name="Tsang A."/>
            <person name="Unkles S.E."/>
            <person name="van de Wiele N."/>
            <person name="van Rossen-Uffink D."/>
            <person name="Oliveira J.V."/>
            <person name="Vesth T.C."/>
            <person name="Visser J."/>
            <person name="Yu J.-H."/>
            <person name="Zhou M."/>
            <person name="Andersen M.R."/>
            <person name="Archer D.B."/>
            <person name="Baker S.E."/>
            <person name="Benoit I."/>
            <person name="Brakhage A.A."/>
            <person name="Braus G.H."/>
            <person name="Fischer R."/>
            <person name="Frisvad J.C."/>
            <person name="Goldman G.H."/>
            <person name="Houbraken J."/>
            <person name="Oakley B."/>
            <person name="Pocsi I."/>
            <person name="Scazzocchio C."/>
            <person name="Seiboth B."/>
            <person name="vanKuyk P.A."/>
            <person name="Wortman J."/>
            <person name="Dyer P.S."/>
            <person name="Grigoriev I.V."/>
        </authorList>
    </citation>
    <scope>NUCLEOTIDE SEQUENCE [LARGE SCALE GENOMIC DNA]</scope>
    <source>
        <strain evidence="2">DTO 134E9</strain>
    </source>
</reference>
<keyword evidence="2" id="KW-1185">Reference proteome</keyword>
<dbReference type="EMBL" id="KV878212">
    <property type="protein sequence ID" value="OJJ35166.1"/>
    <property type="molecule type" value="Genomic_DNA"/>
</dbReference>
<dbReference type="VEuPathDB" id="FungiDB:ASPWEDRAFT_40351"/>
<evidence type="ECO:0000313" key="1">
    <source>
        <dbReference type="EMBL" id="OJJ35166.1"/>
    </source>
</evidence>
<gene>
    <name evidence="1" type="ORF">ASPWEDRAFT_40351</name>
</gene>
<dbReference type="GeneID" id="63751147"/>
<name>A0A1L9RJP8_ASPWE</name>
<dbReference type="RefSeq" id="XP_040688842.1">
    <property type="nucleotide sequence ID" value="XM_040835299.1"/>
</dbReference>
<dbReference type="Proteomes" id="UP000184383">
    <property type="component" value="Unassembled WGS sequence"/>
</dbReference>
<evidence type="ECO:0000313" key="2">
    <source>
        <dbReference type="Proteomes" id="UP000184383"/>
    </source>
</evidence>
<protein>
    <submittedName>
        <fullName evidence="1">Uncharacterized protein</fullName>
    </submittedName>
</protein>